<dbReference type="SUPFAM" id="SSF48726">
    <property type="entry name" value="Immunoglobulin"/>
    <property type="match status" value="2"/>
</dbReference>
<dbReference type="SMART" id="SM00409">
    <property type="entry name" value="IG"/>
    <property type="match status" value="2"/>
</dbReference>
<dbReference type="InterPro" id="IPR003599">
    <property type="entry name" value="Ig_sub"/>
</dbReference>
<keyword evidence="2" id="KW-0472">Membrane</keyword>
<dbReference type="InterPro" id="IPR001879">
    <property type="entry name" value="GPCR_2_extracellular_dom"/>
</dbReference>
<dbReference type="PANTHER" id="PTHR45813:SF8">
    <property type="entry name" value="IG-LIKE DOMAIN-CONTAINING PROTEIN"/>
    <property type="match status" value="1"/>
</dbReference>
<evidence type="ECO:0000313" key="5">
    <source>
        <dbReference type="Proteomes" id="UP000504606"/>
    </source>
</evidence>
<dbReference type="Gene3D" id="2.60.40.10">
    <property type="entry name" value="Immunoglobulins"/>
    <property type="match status" value="1"/>
</dbReference>
<sequence length="912" mass="95567">MEHFRLLSTGSAVGELSFQWIGPRADEPRYRETLSRSHQLGHQGGPGAKWLEGNHMSLRAEPTLRMLALSTAAPSVLLYNTSALGNSSDGNSSNSNSSRSNSNTSLTVEAVSEGEPFTLTCVATGSTSIKFHWVKDGMVLADNDTRASSRWMWTRLEDLGGGRFQSQLQVRSAVQLHAGRYTCGAQDWESRSCIAVQLRVRRAPQVRVAPMATTLRKGDNLTVTCLALGEPLGDASAAGATGRRAAVGGESFGFTWTRNRALLPLSPGKEVWEDLVPAGSLLRLYNVRRTATYCCQVRGRTLSRTACSDVHVVGEAPGASEAVDAAAAGAVPVCAGGAAELEWPDTAAGAEARLPCPPQYTGRAAVRACGLVDTGHPRWGQPDFSQCESRQLAAVRERLEAVTLGLSNASAAGVLSSALSLASAALRLPGEGGALLGLLRGAAQHLADLPRPPPTASTAPVLDAASAATQDTPPSPKASTAATSEADQIRKLSLEGLDLLLRRPRALNSEQHVVEMQRLARSVSLLWAASPQVAAGAAERLSLPAMAVSVASVAPDPHDQSIKVHFPAPASRWADWTEGFVDVVLRLGAAPAGAAADLEQATQAPKDNATLAAPGAVGLAVVAYRNLSKLLPERLVMKQENDEELEMEIHSRVVSVWLGTSSGAVIAEPPEGFVAEAWLRSLEDEEGGQVGGETTGAGPRADWVEVCGLTSEVGASYTGAWDLTSCELHHEPALLGLHQPSTKVTAPLPGAAQGQSPGLGLGLGLGPSTSRCTCSKPGTIALLLVAHTAKAPAVPEASPPLVVVAGCGSCLLLSLLTLVLLLLRCRLRPRALYLKLQCCAATVAAMAVFLHAVHRPPPPVSNSTRGNEPVCLGAAVLPRHNSQQIASEQCCCIRAFGCNKMRTFEGIFASGW</sequence>
<feature type="compositionally biased region" description="Low complexity" evidence="1">
    <location>
        <begin position="86"/>
        <end position="105"/>
    </location>
</feature>
<evidence type="ECO:0000259" key="3">
    <source>
        <dbReference type="PROSITE" id="PS50227"/>
    </source>
</evidence>
<feature type="transmembrane region" description="Helical" evidence="2">
    <location>
        <begin position="832"/>
        <end position="853"/>
    </location>
</feature>
<feature type="region of interest" description="Disordered" evidence="1">
    <location>
        <begin position="464"/>
        <end position="486"/>
    </location>
</feature>
<evidence type="ECO:0000256" key="1">
    <source>
        <dbReference type="SAM" id="MobiDB-lite"/>
    </source>
</evidence>
<dbReference type="GO" id="GO:0004930">
    <property type="term" value="F:G protein-coupled receptor activity"/>
    <property type="evidence" value="ECO:0007669"/>
    <property type="project" value="InterPro"/>
</dbReference>
<dbReference type="KEGG" id="foc:127749723"/>
<feature type="domain" description="Ig-like" evidence="4">
    <location>
        <begin position="204"/>
        <end position="307"/>
    </location>
</feature>
<keyword evidence="2" id="KW-1133">Transmembrane helix</keyword>
<dbReference type="PROSITE" id="PS50227">
    <property type="entry name" value="G_PROTEIN_RECEP_F2_3"/>
    <property type="match status" value="1"/>
</dbReference>
<evidence type="ECO:0000313" key="6">
    <source>
        <dbReference type="RefSeq" id="XP_052125070.1"/>
    </source>
</evidence>
<dbReference type="RefSeq" id="XP_052125070.1">
    <property type="nucleotide sequence ID" value="XM_052269110.1"/>
</dbReference>
<dbReference type="OrthoDB" id="6138650at2759"/>
<dbReference type="PROSITE" id="PS50835">
    <property type="entry name" value="IG_LIKE"/>
    <property type="match status" value="2"/>
</dbReference>
<dbReference type="InterPro" id="IPR013783">
    <property type="entry name" value="Ig-like_fold"/>
</dbReference>
<dbReference type="SMART" id="SM00408">
    <property type="entry name" value="IGc2"/>
    <property type="match status" value="1"/>
</dbReference>
<keyword evidence="5" id="KW-1185">Reference proteome</keyword>
<dbReference type="Proteomes" id="UP000504606">
    <property type="component" value="Unplaced"/>
</dbReference>
<feature type="region of interest" description="Disordered" evidence="1">
    <location>
        <begin position="31"/>
        <end position="52"/>
    </location>
</feature>
<dbReference type="PANTHER" id="PTHR45813">
    <property type="entry name" value="IG-LIKE DOMAIN-CONTAINING PROTEIN"/>
    <property type="match status" value="1"/>
</dbReference>
<proteinExistence type="predicted"/>
<feature type="domain" description="Ig-like" evidence="4">
    <location>
        <begin position="74"/>
        <end position="201"/>
    </location>
</feature>
<name>A0A9C6TZ42_FRAOC</name>
<dbReference type="InterPro" id="IPR036445">
    <property type="entry name" value="GPCR_2_extracell_dom_sf"/>
</dbReference>
<dbReference type="InterPro" id="IPR007110">
    <property type="entry name" value="Ig-like_dom"/>
</dbReference>
<dbReference type="CDD" id="cd00096">
    <property type="entry name" value="Ig"/>
    <property type="match status" value="1"/>
</dbReference>
<feature type="domain" description="G-protein coupled receptors family 2 profile 1" evidence="3">
    <location>
        <begin position="343"/>
        <end position="391"/>
    </location>
</feature>
<organism evidence="5 6">
    <name type="scientific">Frankliniella occidentalis</name>
    <name type="common">Western flower thrips</name>
    <name type="synonym">Euthrips occidentalis</name>
    <dbReference type="NCBI Taxonomy" id="133901"/>
    <lineage>
        <taxon>Eukaryota</taxon>
        <taxon>Metazoa</taxon>
        <taxon>Ecdysozoa</taxon>
        <taxon>Arthropoda</taxon>
        <taxon>Hexapoda</taxon>
        <taxon>Insecta</taxon>
        <taxon>Pterygota</taxon>
        <taxon>Neoptera</taxon>
        <taxon>Paraneoptera</taxon>
        <taxon>Thysanoptera</taxon>
        <taxon>Terebrantia</taxon>
        <taxon>Thripoidea</taxon>
        <taxon>Thripidae</taxon>
        <taxon>Frankliniella</taxon>
    </lineage>
</organism>
<dbReference type="InterPro" id="IPR003598">
    <property type="entry name" value="Ig_sub2"/>
</dbReference>
<feature type="region of interest" description="Disordered" evidence="1">
    <location>
        <begin position="86"/>
        <end position="107"/>
    </location>
</feature>
<protein>
    <submittedName>
        <fullName evidence="6">Uncharacterized protein LOC127749723</fullName>
    </submittedName>
</protein>
<dbReference type="InterPro" id="IPR051587">
    <property type="entry name" value="Adhesion_GPCR"/>
</dbReference>
<dbReference type="AlphaFoldDB" id="A0A9C6TZ42"/>
<keyword evidence="2" id="KW-0812">Transmembrane</keyword>
<dbReference type="GO" id="GO:0016020">
    <property type="term" value="C:membrane"/>
    <property type="evidence" value="ECO:0007669"/>
    <property type="project" value="InterPro"/>
</dbReference>
<feature type="compositionally biased region" description="Polar residues" evidence="1">
    <location>
        <begin position="467"/>
        <end position="486"/>
    </location>
</feature>
<dbReference type="Gene3D" id="4.10.1240.10">
    <property type="entry name" value="GPCR, family 2, extracellular hormone receptor domain"/>
    <property type="match status" value="1"/>
</dbReference>
<feature type="transmembrane region" description="Helical" evidence="2">
    <location>
        <begin position="801"/>
        <end position="823"/>
    </location>
</feature>
<reference evidence="6" key="1">
    <citation type="submission" date="2025-08" db="UniProtKB">
        <authorList>
            <consortium name="RefSeq"/>
        </authorList>
    </citation>
    <scope>IDENTIFICATION</scope>
    <source>
        <tissue evidence="6">Whole organism</tissue>
    </source>
</reference>
<dbReference type="GO" id="GO:0007189">
    <property type="term" value="P:adenylate cyclase-activating G protein-coupled receptor signaling pathway"/>
    <property type="evidence" value="ECO:0007669"/>
    <property type="project" value="TreeGrafter"/>
</dbReference>
<evidence type="ECO:0000256" key="2">
    <source>
        <dbReference type="SAM" id="Phobius"/>
    </source>
</evidence>
<dbReference type="InterPro" id="IPR036179">
    <property type="entry name" value="Ig-like_dom_sf"/>
</dbReference>
<accession>A0A9C6TZ42</accession>
<evidence type="ECO:0000259" key="4">
    <source>
        <dbReference type="PROSITE" id="PS50835"/>
    </source>
</evidence>
<dbReference type="GeneID" id="127749723"/>
<dbReference type="Pfam" id="PF13927">
    <property type="entry name" value="Ig_3"/>
    <property type="match status" value="1"/>
</dbReference>
<gene>
    <name evidence="6" type="primary">LOC127749723</name>
</gene>